<gene>
    <name evidence="4" type="ORF">BBK36DRAFT_149160</name>
</gene>
<dbReference type="InterPro" id="IPR036188">
    <property type="entry name" value="FAD/NAD-bd_sf"/>
</dbReference>
<dbReference type="EMBL" id="KZ680224">
    <property type="protein sequence ID" value="PTB62298.1"/>
    <property type="molecule type" value="Genomic_DNA"/>
</dbReference>
<organism evidence="4 5">
    <name type="scientific">Trichoderma citrinoviride</name>
    <dbReference type="NCBI Taxonomy" id="58853"/>
    <lineage>
        <taxon>Eukaryota</taxon>
        <taxon>Fungi</taxon>
        <taxon>Dikarya</taxon>
        <taxon>Ascomycota</taxon>
        <taxon>Pezizomycotina</taxon>
        <taxon>Sordariomycetes</taxon>
        <taxon>Hypocreomycetidae</taxon>
        <taxon>Hypocreales</taxon>
        <taxon>Hypocreaceae</taxon>
        <taxon>Trichoderma</taxon>
    </lineage>
</organism>
<reference evidence="5" key="1">
    <citation type="submission" date="2016-07" db="EMBL/GenBank/DDBJ databases">
        <title>Multiple horizontal gene transfer events from other fungi enriched the ability of initially mycotrophic Trichoderma (Ascomycota) to feed on dead plant biomass.</title>
        <authorList>
            <consortium name="DOE Joint Genome Institute"/>
            <person name="Atanasova L."/>
            <person name="Chenthamara K."/>
            <person name="Zhang J."/>
            <person name="Grujic M."/>
            <person name="Henrissat B."/>
            <person name="Kuo A."/>
            <person name="Aerts A."/>
            <person name="Salamov A."/>
            <person name="Lipzen A."/>
            <person name="Labutti K."/>
            <person name="Barry K."/>
            <person name="Miao Y."/>
            <person name="Rahimi M.J."/>
            <person name="Shen Q."/>
            <person name="Grigoriev I.V."/>
            <person name="Kubicek C.P."/>
            <person name="Druzhinina I.S."/>
        </authorList>
    </citation>
    <scope>NUCLEOTIDE SEQUENCE [LARGE SCALE GENOMIC DNA]</scope>
    <source>
        <strain evidence="5">TUCIM 6016</strain>
    </source>
</reference>
<keyword evidence="5" id="KW-1185">Reference proteome</keyword>
<dbReference type="InterPro" id="IPR007867">
    <property type="entry name" value="GMC_OxRtase_C"/>
</dbReference>
<dbReference type="AlphaFoldDB" id="A0A2T4AZ89"/>
<dbReference type="InterPro" id="IPR012132">
    <property type="entry name" value="GMC_OxRdtase"/>
</dbReference>
<accession>A0A2T4AZ89</accession>
<dbReference type="PANTHER" id="PTHR11552:SF210">
    <property type="entry name" value="GLUCOSE-METHANOL-CHOLINE OXIDOREDUCTASE N-TERMINAL DOMAIN-CONTAINING PROTEIN-RELATED"/>
    <property type="match status" value="1"/>
</dbReference>
<dbReference type="SUPFAM" id="SSF54373">
    <property type="entry name" value="FAD-linked reductases, C-terminal domain"/>
    <property type="match status" value="1"/>
</dbReference>
<protein>
    <submittedName>
        <fullName evidence="4">GMC oxidoreductase</fullName>
    </submittedName>
</protein>
<feature type="domain" description="Glucose-methanol-choline oxidoreductase N-terminal" evidence="3">
    <location>
        <begin position="257"/>
        <end position="271"/>
    </location>
</feature>
<dbReference type="PROSITE" id="PS00624">
    <property type="entry name" value="GMC_OXRED_2"/>
    <property type="match status" value="1"/>
</dbReference>
<comment type="similarity">
    <text evidence="1">Belongs to the GMC oxidoreductase family.</text>
</comment>
<feature type="binding site" evidence="2">
    <location>
        <position position="83"/>
    </location>
    <ligand>
        <name>FAD</name>
        <dbReference type="ChEBI" id="CHEBI:57692"/>
    </ligand>
</feature>
<dbReference type="Pfam" id="PF00732">
    <property type="entry name" value="GMC_oxred_N"/>
    <property type="match status" value="1"/>
</dbReference>
<dbReference type="Pfam" id="PF05199">
    <property type="entry name" value="GMC_oxred_C"/>
    <property type="match status" value="1"/>
</dbReference>
<evidence type="ECO:0000313" key="5">
    <source>
        <dbReference type="Proteomes" id="UP000241546"/>
    </source>
</evidence>
<evidence type="ECO:0000256" key="1">
    <source>
        <dbReference type="ARBA" id="ARBA00010790"/>
    </source>
</evidence>
<dbReference type="Gene3D" id="3.30.560.10">
    <property type="entry name" value="Glucose Oxidase, domain 3"/>
    <property type="match status" value="1"/>
</dbReference>
<evidence type="ECO:0000256" key="2">
    <source>
        <dbReference type="PIRSR" id="PIRSR000137-2"/>
    </source>
</evidence>
<feature type="binding site" evidence="2">
    <location>
        <begin position="559"/>
        <end position="560"/>
    </location>
    <ligand>
        <name>FAD</name>
        <dbReference type="ChEBI" id="CHEBI:57692"/>
    </ligand>
</feature>
<dbReference type="InterPro" id="IPR000172">
    <property type="entry name" value="GMC_OxRdtase_N"/>
</dbReference>
<evidence type="ECO:0000313" key="4">
    <source>
        <dbReference type="EMBL" id="PTB62298.1"/>
    </source>
</evidence>
<dbReference type="Gene3D" id="3.50.50.60">
    <property type="entry name" value="FAD/NAD(P)-binding domain"/>
    <property type="match status" value="1"/>
</dbReference>
<name>A0A2T4AZ89_9HYPO</name>
<dbReference type="GO" id="GO:0050660">
    <property type="term" value="F:flavin adenine dinucleotide binding"/>
    <property type="evidence" value="ECO:0007669"/>
    <property type="project" value="InterPro"/>
</dbReference>
<dbReference type="RefSeq" id="XP_024745618.1">
    <property type="nucleotide sequence ID" value="XM_024897566.1"/>
</dbReference>
<dbReference type="Proteomes" id="UP000241546">
    <property type="component" value="Unassembled WGS sequence"/>
</dbReference>
<dbReference type="GeneID" id="36605684"/>
<dbReference type="PIRSF" id="PIRSF000137">
    <property type="entry name" value="Alcohol_oxidase"/>
    <property type="match status" value="1"/>
</dbReference>
<dbReference type="GO" id="GO:0016614">
    <property type="term" value="F:oxidoreductase activity, acting on CH-OH group of donors"/>
    <property type="evidence" value="ECO:0007669"/>
    <property type="project" value="InterPro"/>
</dbReference>
<dbReference type="SUPFAM" id="SSF51905">
    <property type="entry name" value="FAD/NAD(P)-binding domain"/>
    <property type="match status" value="1"/>
</dbReference>
<proteinExistence type="inferred from homology"/>
<feature type="binding site" evidence="2">
    <location>
        <position position="219"/>
    </location>
    <ligand>
        <name>FAD</name>
        <dbReference type="ChEBI" id="CHEBI:57692"/>
    </ligand>
</feature>
<sequence>MTSYDYIIVGGGTAGLVLAARLTEDSSKRVLVLEAGDDLSGDTRLAVPAMWPTLLNTDADWKFKTVPQPGLNNRTISFPQGKVLGGSSAINGLSFTHSSKANVDAWFKLGNPGWDWASFSHSLAKSYTLTSPSAGVTGSGPLQLSYPKDIDNAWPGIWQQTLDGLGFSKCEDAAKQACGPIFVPDTIHPASKTRSFAGNAYLEPARSRENLTVVPNAVVRRILFNKYGDAVTATGVEYTKDGETQAAAGKEIILTAGTINSPRLLELSGVGDAKRLEKLGIDVVVDNPNVGENLQNHPMCGLSFEAQDDEKTMDGLARQDPAALQAAMAAYAQQLGPFASSGTNNAAQLPFPGIRTAEGKAEVEELISKYITGAELGGNAAFVETQADFVRSILTSPDEASGYYISFPGYAAFNPDGTMAPPPAGTGKHFSIALLLTHPLSRGSVHITSATDVAIDPRYFSHPLDIEILARHLRFVESIASAEPLASHLKAVERRNAAVDQAKEYLRRTAVGAHHFTGTCSMMPEALGGVVDAQLRVYGVSNLRVADASIIPLTPRANPQATVYGVAEHAAAIIKGGVL</sequence>
<keyword evidence="2" id="KW-0285">Flavoprotein</keyword>
<dbReference type="PANTHER" id="PTHR11552">
    <property type="entry name" value="GLUCOSE-METHANOL-CHOLINE GMC OXIDOREDUCTASE"/>
    <property type="match status" value="1"/>
</dbReference>
<keyword evidence="2" id="KW-0274">FAD</keyword>
<dbReference type="OrthoDB" id="269227at2759"/>
<evidence type="ECO:0000259" key="3">
    <source>
        <dbReference type="PROSITE" id="PS00624"/>
    </source>
</evidence>
<comment type="cofactor">
    <cofactor evidence="2">
        <name>FAD</name>
        <dbReference type="ChEBI" id="CHEBI:57692"/>
    </cofactor>
</comment>